<accession>A0ABR6FH02</accession>
<evidence type="ECO:0000313" key="1">
    <source>
        <dbReference type="EMBL" id="MBB2926707.1"/>
    </source>
</evidence>
<organism evidence="1 2">
    <name type="scientific">Paraburkholderia silvatlantica</name>
    <dbReference type="NCBI Taxonomy" id="321895"/>
    <lineage>
        <taxon>Bacteria</taxon>
        <taxon>Pseudomonadati</taxon>
        <taxon>Pseudomonadota</taxon>
        <taxon>Betaproteobacteria</taxon>
        <taxon>Burkholderiales</taxon>
        <taxon>Burkholderiaceae</taxon>
        <taxon>Paraburkholderia</taxon>
    </lineage>
</organism>
<evidence type="ECO:0000313" key="2">
    <source>
        <dbReference type="Proteomes" id="UP000533533"/>
    </source>
</evidence>
<gene>
    <name evidence="1" type="ORF">FHX59_001116</name>
</gene>
<sequence>MRVTTRISDLREDGTGRIGAFAGREMLDAEQIVAAAGAASAALLRPLRIRLPLYPLKGYSLTVNVKSLAAAPSISVTPGLHP</sequence>
<dbReference type="InterPro" id="IPR036188">
    <property type="entry name" value="FAD/NAD-bd_sf"/>
</dbReference>
<protein>
    <submittedName>
        <fullName evidence="1">D-amino-acid dehydrogenase</fullName>
        <ecNumber evidence="1">1.4.99.-</ecNumber>
    </submittedName>
</protein>
<keyword evidence="2" id="KW-1185">Reference proteome</keyword>
<name>A0ABR6FH02_9BURK</name>
<reference evidence="1 2" key="1">
    <citation type="submission" date="2020-08" db="EMBL/GenBank/DDBJ databases">
        <title>Genomic Encyclopedia of Type Strains, Phase IV (KMG-V): Genome sequencing to study the core and pangenomes of soil and plant-associated prokaryotes.</title>
        <authorList>
            <person name="Whitman W."/>
        </authorList>
    </citation>
    <scope>NUCLEOTIDE SEQUENCE [LARGE SCALE GENOMIC DNA]</scope>
    <source>
        <strain evidence="1 2">SRMrh-85</strain>
    </source>
</reference>
<dbReference type="Proteomes" id="UP000533533">
    <property type="component" value="Unassembled WGS sequence"/>
</dbReference>
<comment type="caution">
    <text evidence="1">The sequence shown here is derived from an EMBL/GenBank/DDBJ whole genome shotgun (WGS) entry which is preliminary data.</text>
</comment>
<proteinExistence type="predicted"/>
<dbReference type="Gene3D" id="3.50.50.60">
    <property type="entry name" value="FAD/NAD(P)-binding domain"/>
    <property type="match status" value="1"/>
</dbReference>
<dbReference type="EC" id="1.4.99.-" evidence="1"/>
<keyword evidence="1" id="KW-0560">Oxidoreductase</keyword>
<dbReference type="EMBL" id="JACHVZ010000003">
    <property type="protein sequence ID" value="MBB2926707.1"/>
    <property type="molecule type" value="Genomic_DNA"/>
</dbReference>
<dbReference type="Gene3D" id="3.30.9.10">
    <property type="entry name" value="D-Amino Acid Oxidase, subunit A, domain 2"/>
    <property type="match status" value="1"/>
</dbReference>
<dbReference type="GO" id="GO:0016491">
    <property type="term" value="F:oxidoreductase activity"/>
    <property type="evidence" value="ECO:0007669"/>
    <property type="project" value="UniProtKB-KW"/>
</dbReference>